<evidence type="ECO:0000313" key="2">
    <source>
        <dbReference type="EMBL" id="GBG05256.1"/>
    </source>
</evidence>
<comment type="caution">
    <text evidence="2">The sequence shown here is derived from an EMBL/GenBank/DDBJ whole genome shotgun (WGS) entry which is preliminary data.</text>
</comment>
<evidence type="ECO:0000313" key="3">
    <source>
        <dbReference type="Proteomes" id="UP000257317"/>
    </source>
</evidence>
<dbReference type="InterPro" id="IPR029021">
    <property type="entry name" value="Prot-tyrosine_phosphatase-like"/>
</dbReference>
<dbReference type="Gene3D" id="3.90.190.10">
    <property type="entry name" value="Protein tyrosine phosphatase superfamily"/>
    <property type="match status" value="1"/>
</dbReference>
<dbReference type="OrthoDB" id="1188001at2"/>
<dbReference type="Pfam" id="PF13350">
    <property type="entry name" value="Y_phosphatase3"/>
    <property type="match status" value="1"/>
</dbReference>
<organism evidence="2 3">
    <name type="scientific">Lactobacillus rodentium</name>
    <dbReference type="NCBI Taxonomy" id="947835"/>
    <lineage>
        <taxon>Bacteria</taxon>
        <taxon>Bacillati</taxon>
        <taxon>Bacillota</taxon>
        <taxon>Bacilli</taxon>
        <taxon>Lactobacillales</taxon>
        <taxon>Lactobacillaceae</taxon>
        <taxon>Lactobacillus</taxon>
    </lineage>
</organism>
<proteinExistence type="inferred from homology"/>
<protein>
    <submittedName>
        <fullName evidence="2">Protein tyrosine phosphatase</fullName>
    </submittedName>
</protein>
<dbReference type="PROSITE" id="PS00383">
    <property type="entry name" value="TYR_PHOSPHATASE_1"/>
    <property type="match status" value="1"/>
</dbReference>
<accession>A0A2Z6T7J6</accession>
<keyword evidence="3" id="KW-1185">Reference proteome</keyword>
<comment type="similarity">
    <text evidence="1">Belongs to the protein-tyrosine phosphatase family.</text>
</comment>
<dbReference type="GO" id="GO:0004721">
    <property type="term" value="F:phosphoprotein phosphatase activity"/>
    <property type="evidence" value="ECO:0007669"/>
    <property type="project" value="InterPro"/>
</dbReference>
<reference evidence="3" key="1">
    <citation type="submission" date="2018-03" db="EMBL/GenBank/DDBJ databases">
        <title>New taxa in the Lactobacillus gasseri group.</title>
        <authorList>
            <person name="Tanizawa Y."/>
            <person name="Tohno M."/>
            <person name="Endo A."/>
            <person name="Arita M."/>
        </authorList>
    </citation>
    <scope>NUCLEOTIDE SEQUENCE [LARGE SCALE GENOMIC DNA]</scope>
    <source>
        <strain evidence="3">DSM 24759</strain>
    </source>
</reference>
<dbReference type="InterPro" id="IPR026893">
    <property type="entry name" value="Tyr/Ser_Pase_IphP-type"/>
</dbReference>
<dbReference type="PANTHER" id="PTHR31126">
    <property type="entry name" value="TYROSINE-PROTEIN PHOSPHATASE"/>
    <property type="match status" value="1"/>
</dbReference>
<dbReference type="AlphaFoldDB" id="A0A2Z6T7J6"/>
<dbReference type="RefSeq" id="WP_117118585.1">
    <property type="nucleotide sequence ID" value="NZ_BFBY01000009.1"/>
</dbReference>
<dbReference type="SUPFAM" id="SSF52799">
    <property type="entry name" value="(Phosphotyrosine protein) phosphatases II"/>
    <property type="match status" value="1"/>
</dbReference>
<gene>
    <name evidence="2" type="ORF">LrDSM24759_11700</name>
</gene>
<dbReference type="Proteomes" id="UP000257317">
    <property type="component" value="Unassembled WGS sequence"/>
</dbReference>
<evidence type="ECO:0000256" key="1">
    <source>
        <dbReference type="ARBA" id="ARBA00009580"/>
    </source>
</evidence>
<name>A0A2Z6T7J6_9LACO</name>
<dbReference type="InterPro" id="IPR016130">
    <property type="entry name" value="Tyr_Pase_AS"/>
</dbReference>
<sequence>MSEKYETKLIGITSGRNFRELGGYKTITGQTIKKHKLIRSGNLADLSDEDVRFLENYGIKYDVDFRSTKEVTEHPDRVPAGAHYEFDPVFSEDLTNASKGIFALEENAEKDPQFGYKHMFYAYEDMIKSKSAQQAYRKFFDLLLANSNEHEALLFHCTAGKDRTGFGALLILSALGVTFSTIKYDYGLTNVTTADFINNMLAQASAKGASKRVLQSIKDIQSVYPEYMDHAVYMLNKEYGGINEYLRKVMKLNSNEILDLRKIYLEG</sequence>
<dbReference type="PANTHER" id="PTHR31126:SF1">
    <property type="entry name" value="TYROSINE SPECIFIC PROTEIN PHOSPHATASES DOMAIN-CONTAINING PROTEIN"/>
    <property type="match status" value="1"/>
</dbReference>
<dbReference type="EMBL" id="BFBY01000009">
    <property type="protein sequence ID" value="GBG05256.1"/>
    <property type="molecule type" value="Genomic_DNA"/>
</dbReference>